<dbReference type="Pfam" id="PF06283">
    <property type="entry name" value="ThuA"/>
    <property type="match status" value="1"/>
</dbReference>
<evidence type="ECO:0000313" key="3">
    <source>
        <dbReference type="Proteomes" id="UP001500443"/>
    </source>
</evidence>
<dbReference type="PANTHER" id="PTHR40469:SF2">
    <property type="entry name" value="GALACTOSE-BINDING DOMAIN-LIKE SUPERFAMILY PROTEIN"/>
    <property type="match status" value="1"/>
</dbReference>
<evidence type="ECO:0000313" key="2">
    <source>
        <dbReference type="EMBL" id="GAA2113540.1"/>
    </source>
</evidence>
<dbReference type="SUPFAM" id="SSF52317">
    <property type="entry name" value="Class I glutamine amidotransferase-like"/>
    <property type="match status" value="1"/>
</dbReference>
<protein>
    <recommendedName>
        <fullName evidence="1">ThuA-like domain-containing protein</fullName>
    </recommendedName>
</protein>
<keyword evidence="3" id="KW-1185">Reference proteome</keyword>
<dbReference type="InterPro" id="IPR029062">
    <property type="entry name" value="Class_I_gatase-like"/>
</dbReference>
<dbReference type="InterPro" id="IPR029010">
    <property type="entry name" value="ThuA-like"/>
</dbReference>
<organism evidence="2 3">
    <name type="scientific">Streptomyces synnematoformans</name>
    <dbReference type="NCBI Taxonomy" id="415721"/>
    <lineage>
        <taxon>Bacteria</taxon>
        <taxon>Bacillati</taxon>
        <taxon>Actinomycetota</taxon>
        <taxon>Actinomycetes</taxon>
        <taxon>Kitasatosporales</taxon>
        <taxon>Streptomycetaceae</taxon>
        <taxon>Streptomyces</taxon>
    </lineage>
</organism>
<dbReference type="Proteomes" id="UP001500443">
    <property type="component" value="Unassembled WGS sequence"/>
</dbReference>
<accession>A0ABN2XM10</accession>
<feature type="domain" description="ThuA-like" evidence="1">
    <location>
        <begin position="46"/>
        <end position="256"/>
    </location>
</feature>
<dbReference type="EMBL" id="BAAAPF010000020">
    <property type="protein sequence ID" value="GAA2113540.1"/>
    <property type="molecule type" value="Genomic_DNA"/>
</dbReference>
<dbReference type="Gene3D" id="3.40.50.880">
    <property type="match status" value="1"/>
</dbReference>
<proteinExistence type="predicted"/>
<reference evidence="2 3" key="1">
    <citation type="journal article" date="2019" name="Int. J. Syst. Evol. Microbiol.">
        <title>The Global Catalogue of Microorganisms (GCM) 10K type strain sequencing project: providing services to taxonomists for standard genome sequencing and annotation.</title>
        <authorList>
            <consortium name="The Broad Institute Genomics Platform"/>
            <consortium name="The Broad Institute Genome Sequencing Center for Infectious Disease"/>
            <person name="Wu L."/>
            <person name="Ma J."/>
        </authorList>
    </citation>
    <scope>NUCLEOTIDE SEQUENCE [LARGE SCALE GENOMIC DNA]</scope>
    <source>
        <strain evidence="2 3">JCM 15481</strain>
    </source>
</reference>
<comment type="caution">
    <text evidence="2">The sequence shown here is derived from an EMBL/GenBank/DDBJ whole genome shotgun (WGS) entry which is preliminary data.</text>
</comment>
<sequence length="264" mass="27911">MSELPTRRALIGGALGVAALPIVTAPGASALPVPGPSAASREPYEVLVFSRTAGFRHDAIDEGIAALKELGAENDFQVTATEDAAAFTGDGLARFQAVVFLNTTGDVLDATQQAAFEQYIGGGGGYVGVHSAADTEYGWPWYGELVGAYFQSHPHIQNATVAVEDRTHDATAHLGATWRRTDEWYNFRTNPRAGARVLASLDESSYSGGTMNGDHPIAWCKEYAGGRSFYTGGGHTAESYAQADFRRHLLGGIRWAAGTAGPGM</sequence>
<dbReference type="PANTHER" id="PTHR40469">
    <property type="entry name" value="SECRETED GLYCOSYL HYDROLASE"/>
    <property type="match status" value="1"/>
</dbReference>
<dbReference type="PROSITE" id="PS51318">
    <property type="entry name" value="TAT"/>
    <property type="match status" value="1"/>
</dbReference>
<name>A0ABN2XM10_9ACTN</name>
<gene>
    <name evidence="2" type="ORF">GCM10009802_12360</name>
</gene>
<evidence type="ECO:0000259" key="1">
    <source>
        <dbReference type="Pfam" id="PF06283"/>
    </source>
</evidence>
<dbReference type="InterPro" id="IPR006311">
    <property type="entry name" value="TAT_signal"/>
</dbReference>